<feature type="compositionally biased region" description="Polar residues" evidence="12">
    <location>
        <begin position="199"/>
        <end position="210"/>
    </location>
</feature>
<feature type="domain" description="C2H2-type" evidence="13">
    <location>
        <begin position="268"/>
        <end position="295"/>
    </location>
</feature>
<keyword evidence="8" id="KW-0238">DNA-binding</keyword>
<dbReference type="SMART" id="SM00355">
    <property type="entry name" value="ZnF_C2H2"/>
    <property type="match status" value="6"/>
</dbReference>
<dbReference type="GO" id="GO:0000981">
    <property type="term" value="F:DNA-binding transcription factor activity, RNA polymerase II-specific"/>
    <property type="evidence" value="ECO:0007669"/>
    <property type="project" value="TreeGrafter"/>
</dbReference>
<evidence type="ECO:0000256" key="2">
    <source>
        <dbReference type="ARBA" id="ARBA00006991"/>
    </source>
</evidence>
<dbReference type="PROSITE" id="PS00028">
    <property type="entry name" value="ZINC_FINGER_C2H2_1"/>
    <property type="match status" value="6"/>
</dbReference>
<keyword evidence="3" id="KW-0479">Metal-binding</keyword>
<keyword evidence="7" id="KW-0805">Transcription regulation</keyword>
<dbReference type="Proteomes" id="UP000694383">
    <property type="component" value="Unplaced"/>
</dbReference>
<dbReference type="GO" id="GO:0008270">
    <property type="term" value="F:zinc ion binding"/>
    <property type="evidence" value="ECO:0007669"/>
    <property type="project" value="UniProtKB-KW"/>
</dbReference>
<dbReference type="FunFam" id="3.30.160.60:FF:000508">
    <property type="entry name" value="Myeloid zinc finger 1"/>
    <property type="match status" value="2"/>
</dbReference>
<evidence type="ECO:0000259" key="13">
    <source>
        <dbReference type="PROSITE" id="PS50157"/>
    </source>
</evidence>
<dbReference type="FunFam" id="3.30.160.60:FF:000345">
    <property type="entry name" value="Zinc finger protein Gfi-1"/>
    <property type="match status" value="1"/>
</dbReference>
<feature type="domain" description="C2H2-type" evidence="13">
    <location>
        <begin position="352"/>
        <end position="379"/>
    </location>
</feature>
<organism evidence="14 15">
    <name type="scientific">Oryzias sinensis</name>
    <name type="common">Chinese medaka</name>
    <dbReference type="NCBI Taxonomy" id="183150"/>
    <lineage>
        <taxon>Eukaryota</taxon>
        <taxon>Metazoa</taxon>
        <taxon>Chordata</taxon>
        <taxon>Craniata</taxon>
        <taxon>Vertebrata</taxon>
        <taxon>Euteleostomi</taxon>
        <taxon>Actinopterygii</taxon>
        <taxon>Neopterygii</taxon>
        <taxon>Teleostei</taxon>
        <taxon>Neoteleostei</taxon>
        <taxon>Acanthomorphata</taxon>
        <taxon>Ovalentaria</taxon>
        <taxon>Atherinomorphae</taxon>
        <taxon>Beloniformes</taxon>
        <taxon>Adrianichthyidae</taxon>
        <taxon>Oryziinae</taxon>
        <taxon>Oryzias</taxon>
    </lineage>
</organism>
<evidence type="ECO:0000256" key="12">
    <source>
        <dbReference type="SAM" id="MobiDB-lite"/>
    </source>
</evidence>
<evidence type="ECO:0000313" key="14">
    <source>
        <dbReference type="Ensembl" id="ENSOSIP00000013426.1"/>
    </source>
</evidence>
<dbReference type="GO" id="GO:0042802">
    <property type="term" value="F:identical protein binding"/>
    <property type="evidence" value="ECO:0007669"/>
    <property type="project" value="UniProtKB-ARBA"/>
</dbReference>
<dbReference type="GO" id="GO:0000978">
    <property type="term" value="F:RNA polymerase II cis-regulatory region sequence-specific DNA binding"/>
    <property type="evidence" value="ECO:0007669"/>
    <property type="project" value="TreeGrafter"/>
</dbReference>
<dbReference type="GO" id="GO:0031519">
    <property type="term" value="C:PcG protein complex"/>
    <property type="evidence" value="ECO:0007669"/>
    <property type="project" value="TreeGrafter"/>
</dbReference>
<evidence type="ECO:0000256" key="9">
    <source>
        <dbReference type="ARBA" id="ARBA00023163"/>
    </source>
</evidence>
<keyword evidence="9" id="KW-0804">Transcription</keyword>
<feature type="domain" description="C2H2-type" evidence="13">
    <location>
        <begin position="296"/>
        <end position="323"/>
    </location>
</feature>
<dbReference type="SUPFAM" id="SSF57667">
    <property type="entry name" value="beta-beta-alpha zinc fingers"/>
    <property type="match status" value="3"/>
</dbReference>
<evidence type="ECO:0000256" key="8">
    <source>
        <dbReference type="ARBA" id="ARBA00023125"/>
    </source>
</evidence>
<evidence type="ECO:0000256" key="10">
    <source>
        <dbReference type="ARBA" id="ARBA00023242"/>
    </source>
</evidence>
<dbReference type="GeneTree" id="ENSGT01150000286977"/>
<proteinExistence type="inferred from homology"/>
<evidence type="ECO:0000256" key="7">
    <source>
        <dbReference type="ARBA" id="ARBA00023015"/>
    </source>
</evidence>
<dbReference type="AlphaFoldDB" id="A0A8C7XJ07"/>
<dbReference type="PANTHER" id="PTHR14003:SF23">
    <property type="entry name" value="ZINC FINGER PROTEIN 143"/>
    <property type="match status" value="1"/>
</dbReference>
<dbReference type="Gene3D" id="3.30.160.60">
    <property type="entry name" value="Classic Zinc Finger"/>
    <property type="match status" value="6"/>
</dbReference>
<dbReference type="FunFam" id="3.30.160.60:FF:002343">
    <property type="entry name" value="Zinc finger protein 33A"/>
    <property type="match status" value="1"/>
</dbReference>
<feature type="compositionally biased region" description="Basic and acidic residues" evidence="12">
    <location>
        <begin position="101"/>
        <end position="131"/>
    </location>
</feature>
<sequence>LIARHFSVFERQMRKFSEIEKKKHPKMVHLNGKVRFFFIGIQNCRTSRLKLFTFVMVLDSTQSPSKNAKDLISCVCVPAVLPQHYSSEEVDLCIVKRKETEHIKEDQKEQDPSLIKEEAEDPKPPLIKEEQGEPEPPQIKEEQEEHCISQDEEQLDLKQETDTLMEIPTCDENENSEADEINQRSFNVTDSQDEEGNRSYVQSVDSSHMSEGQWDSDVRKDCKKSYLVKKRKNSRQENKFFYVKSRQKTRIAYNVSVHMRTESDNIPYLCKYCDKSFVYQSQFKIHMRIHTGERPFFCKECGTSFIEKSYLKKHMGTHTGEKPFSCKQCNKRFSRVSSLKRHMGTHTGERPFPCKECNKSFSRGSSLKRHMRTHTGEKPFFCKECDKRFNQISSLKRHTRTHTGEKPFTCKECDLSFGHVSSLKRHENSHRSEALC</sequence>
<feature type="compositionally biased region" description="Acidic residues" evidence="12">
    <location>
        <begin position="170"/>
        <end position="180"/>
    </location>
</feature>
<dbReference type="Pfam" id="PF00096">
    <property type="entry name" value="zf-C2H2"/>
    <property type="match status" value="4"/>
</dbReference>
<evidence type="ECO:0000256" key="4">
    <source>
        <dbReference type="ARBA" id="ARBA00022737"/>
    </source>
</evidence>
<dbReference type="InterPro" id="IPR036236">
    <property type="entry name" value="Znf_C2H2_sf"/>
</dbReference>
<dbReference type="FunFam" id="3.30.160.60:FF:000912">
    <property type="entry name" value="Zinc finger protein 660"/>
    <property type="match status" value="2"/>
</dbReference>
<keyword evidence="4" id="KW-0677">Repeat</keyword>
<dbReference type="Ensembl" id="ENSOSIT00000014208.1">
    <property type="protein sequence ID" value="ENSOSIP00000013426.1"/>
    <property type="gene ID" value="ENSOSIG00000007744.1"/>
</dbReference>
<evidence type="ECO:0000256" key="6">
    <source>
        <dbReference type="ARBA" id="ARBA00022833"/>
    </source>
</evidence>
<evidence type="ECO:0000256" key="11">
    <source>
        <dbReference type="PROSITE-ProRule" id="PRU00042"/>
    </source>
</evidence>
<keyword evidence="10" id="KW-0539">Nucleus</keyword>
<feature type="domain" description="C2H2-type" evidence="13">
    <location>
        <begin position="324"/>
        <end position="351"/>
    </location>
</feature>
<evidence type="ECO:0000256" key="3">
    <source>
        <dbReference type="ARBA" id="ARBA00022723"/>
    </source>
</evidence>
<feature type="region of interest" description="Disordered" evidence="12">
    <location>
        <begin position="101"/>
        <end position="145"/>
    </location>
</feature>
<dbReference type="GO" id="GO:0005667">
    <property type="term" value="C:transcription regulator complex"/>
    <property type="evidence" value="ECO:0007669"/>
    <property type="project" value="TreeGrafter"/>
</dbReference>
<keyword evidence="6" id="KW-0862">Zinc</keyword>
<protein>
    <recommendedName>
        <fullName evidence="13">C2H2-type domain-containing protein</fullName>
    </recommendedName>
</protein>
<comment type="similarity">
    <text evidence="2">Belongs to the krueppel C2H2-type zinc-finger protein family.</text>
</comment>
<reference evidence="14" key="2">
    <citation type="submission" date="2025-09" db="UniProtKB">
        <authorList>
            <consortium name="Ensembl"/>
        </authorList>
    </citation>
    <scope>IDENTIFICATION</scope>
</reference>
<feature type="domain" description="C2H2-type" evidence="13">
    <location>
        <begin position="380"/>
        <end position="407"/>
    </location>
</feature>
<evidence type="ECO:0000256" key="1">
    <source>
        <dbReference type="ARBA" id="ARBA00004123"/>
    </source>
</evidence>
<feature type="region of interest" description="Disordered" evidence="12">
    <location>
        <begin position="170"/>
        <end position="215"/>
    </location>
</feature>
<keyword evidence="5 11" id="KW-0863">Zinc-finger</keyword>
<accession>A0A8C7XJ07</accession>
<dbReference type="GO" id="GO:0000785">
    <property type="term" value="C:chromatin"/>
    <property type="evidence" value="ECO:0007669"/>
    <property type="project" value="TreeGrafter"/>
</dbReference>
<reference evidence="14" key="1">
    <citation type="submission" date="2025-08" db="UniProtKB">
        <authorList>
            <consortium name="Ensembl"/>
        </authorList>
    </citation>
    <scope>IDENTIFICATION</scope>
</reference>
<name>A0A8C7XJ07_9TELE</name>
<dbReference type="PROSITE" id="PS50157">
    <property type="entry name" value="ZINC_FINGER_C2H2_2"/>
    <property type="match status" value="6"/>
</dbReference>
<keyword evidence="15" id="KW-1185">Reference proteome</keyword>
<dbReference type="PANTHER" id="PTHR14003">
    <property type="entry name" value="TRANSCRIPTIONAL REPRESSOR PROTEIN YY"/>
    <property type="match status" value="1"/>
</dbReference>
<dbReference type="InterPro" id="IPR013087">
    <property type="entry name" value="Znf_C2H2_type"/>
</dbReference>
<comment type="subcellular location">
    <subcellularLocation>
        <location evidence="1">Nucleus</location>
    </subcellularLocation>
</comment>
<evidence type="ECO:0000256" key="5">
    <source>
        <dbReference type="ARBA" id="ARBA00022771"/>
    </source>
</evidence>
<dbReference type="Pfam" id="PF13465">
    <property type="entry name" value="zf-H2C2_2"/>
    <property type="match status" value="1"/>
</dbReference>
<feature type="domain" description="C2H2-type" evidence="13">
    <location>
        <begin position="408"/>
        <end position="435"/>
    </location>
</feature>
<evidence type="ECO:0000313" key="15">
    <source>
        <dbReference type="Proteomes" id="UP000694383"/>
    </source>
</evidence>